<keyword evidence="2" id="KW-1185">Reference proteome</keyword>
<accession>A0A8H3IGI6</accession>
<gene>
    <name evidence="1" type="ORF">ALECFALPRED_000377</name>
</gene>
<dbReference type="Proteomes" id="UP000664203">
    <property type="component" value="Unassembled WGS sequence"/>
</dbReference>
<reference evidence="1" key="1">
    <citation type="submission" date="2021-03" db="EMBL/GenBank/DDBJ databases">
        <authorList>
            <person name="Tagirdzhanova G."/>
        </authorList>
    </citation>
    <scope>NUCLEOTIDE SEQUENCE</scope>
</reference>
<evidence type="ECO:0000313" key="2">
    <source>
        <dbReference type="Proteomes" id="UP000664203"/>
    </source>
</evidence>
<name>A0A8H3IGI6_9LECA</name>
<comment type="caution">
    <text evidence="1">The sequence shown here is derived from an EMBL/GenBank/DDBJ whole genome shotgun (WGS) entry which is preliminary data.</text>
</comment>
<evidence type="ECO:0000313" key="1">
    <source>
        <dbReference type="EMBL" id="CAF9917828.1"/>
    </source>
</evidence>
<dbReference type="OrthoDB" id="3792666at2759"/>
<protein>
    <submittedName>
        <fullName evidence="1">Uncharacterized protein</fullName>
    </submittedName>
</protein>
<sequence>MLSIILRRAPRPTPFQGSRAFHLIHNLFHVEPAVLGSVTRKTFPSAEEISLKLVERGSNKVATMTLSQALQRLKPRDYLAEAGPEVYRIQTFPDPGPVKVLEESLTNSFVPWARAGRGKEFHLTTSCTPERLRHVLKVSYKFLLEGTRMEFHLHQKVKGQRHRTVDWALANSMHLRPDSILAAMPEGTTMLAEPAITDNSFKKRPPKNFEEATSQVMWAVENGEVLKRADVTTPESVKELGKWPKNFAKNLKKSAFFV</sequence>
<dbReference type="EMBL" id="CAJPDR010000104">
    <property type="protein sequence ID" value="CAF9917828.1"/>
    <property type="molecule type" value="Genomic_DNA"/>
</dbReference>
<proteinExistence type="predicted"/>
<organism evidence="1 2">
    <name type="scientific">Alectoria fallacina</name>
    <dbReference type="NCBI Taxonomy" id="1903189"/>
    <lineage>
        <taxon>Eukaryota</taxon>
        <taxon>Fungi</taxon>
        <taxon>Dikarya</taxon>
        <taxon>Ascomycota</taxon>
        <taxon>Pezizomycotina</taxon>
        <taxon>Lecanoromycetes</taxon>
        <taxon>OSLEUM clade</taxon>
        <taxon>Lecanoromycetidae</taxon>
        <taxon>Lecanorales</taxon>
        <taxon>Lecanorineae</taxon>
        <taxon>Parmeliaceae</taxon>
        <taxon>Alectoria</taxon>
    </lineage>
</organism>
<dbReference type="AlphaFoldDB" id="A0A8H3IGI6"/>